<evidence type="ECO:0000256" key="2">
    <source>
        <dbReference type="ARBA" id="ARBA00012438"/>
    </source>
</evidence>
<dbReference type="CDD" id="cd00038">
    <property type="entry name" value="CAP_ED"/>
    <property type="match status" value="1"/>
</dbReference>
<dbReference type="InterPro" id="IPR014710">
    <property type="entry name" value="RmlC-like_jellyroll"/>
</dbReference>
<dbReference type="PROSITE" id="PS50042">
    <property type="entry name" value="CNMP_BINDING_3"/>
    <property type="match status" value="1"/>
</dbReference>
<dbReference type="GO" id="GO:0005524">
    <property type="term" value="F:ATP binding"/>
    <property type="evidence" value="ECO:0007669"/>
    <property type="project" value="UniProtKB-KW"/>
</dbReference>
<dbReference type="Gene3D" id="3.30.565.10">
    <property type="entry name" value="Histidine kinase-like ATPase, C-terminal domain"/>
    <property type="match status" value="1"/>
</dbReference>
<keyword evidence="7" id="KW-0547">Nucleotide-binding</keyword>
<evidence type="ECO:0000313" key="8">
    <source>
        <dbReference type="Proteomes" id="UP001595859"/>
    </source>
</evidence>
<protein>
    <recommendedName>
        <fullName evidence="2">histidine kinase</fullName>
        <ecNumber evidence="2">2.7.13.3</ecNumber>
    </recommendedName>
</protein>
<dbReference type="SMART" id="SM00100">
    <property type="entry name" value="cNMP"/>
    <property type="match status" value="1"/>
</dbReference>
<proteinExistence type="predicted"/>
<dbReference type="InterPro" id="IPR004358">
    <property type="entry name" value="Sig_transdc_His_kin-like_C"/>
</dbReference>
<dbReference type="Gene3D" id="1.10.287.130">
    <property type="match status" value="1"/>
</dbReference>
<comment type="catalytic activity">
    <reaction evidence="1">
        <text>ATP + protein L-histidine = ADP + protein N-phospho-L-histidine.</text>
        <dbReference type="EC" id="2.7.13.3"/>
    </reaction>
</comment>
<evidence type="ECO:0000256" key="4">
    <source>
        <dbReference type="ARBA" id="ARBA00023012"/>
    </source>
</evidence>
<reference evidence="8" key="1">
    <citation type="journal article" date="2019" name="Int. J. Syst. Evol. Microbiol.">
        <title>The Global Catalogue of Microorganisms (GCM) 10K type strain sequencing project: providing services to taxonomists for standard genome sequencing and annotation.</title>
        <authorList>
            <consortium name="The Broad Institute Genomics Platform"/>
            <consortium name="The Broad Institute Genome Sequencing Center for Infectious Disease"/>
            <person name="Wu L."/>
            <person name="Ma J."/>
        </authorList>
    </citation>
    <scope>NUCLEOTIDE SEQUENCE [LARGE SCALE GENOMIC DNA]</scope>
    <source>
        <strain evidence="8">ZS-22-S1</strain>
    </source>
</reference>
<dbReference type="RefSeq" id="WP_378053921.1">
    <property type="nucleotide sequence ID" value="NZ_JBHSIS010000002.1"/>
</dbReference>
<dbReference type="PANTHER" id="PTHR43065:SF48">
    <property type="entry name" value="HISTIDINE KINASE"/>
    <property type="match status" value="1"/>
</dbReference>
<dbReference type="InterPro" id="IPR005467">
    <property type="entry name" value="His_kinase_dom"/>
</dbReference>
<dbReference type="PANTHER" id="PTHR43065">
    <property type="entry name" value="SENSOR HISTIDINE KINASE"/>
    <property type="match status" value="1"/>
</dbReference>
<name>A0ABV9RUJ3_9PSEU</name>
<dbReference type="InterPro" id="IPR003594">
    <property type="entry name" value="HATPase_dom"/>
</dbReference>
<dbReference type="InterPro" id="IPR018490">
    <property type="entry name" value="cNMP-bd_dom_sf"/>
</dbReference>
<dbReference type="PROSITE" id="PS50109">
    <property type="entry name" value="HIS_KIN"/>
    <property type="match status" value="1"/>
</dbReference>
<dbReference type="SUPFAM" id="SSF55874">
    <property type="entry name" value="ATPase domain of HSP90 chaperone/DNA topoisomerase II/histidine kinase"/>
    <property type="match status" value="1"/>
</dbReference>
<dbReference type="EMBL" id="JBHSIS010000002">
    <property type="protein sequence ID" value="MFC4852319.1"/>
    <property type="molecule type" value="Genomic_DNA"/>
</dbReference>
<feature type="domain" description="Histidine kinase" evidence="6">
    <location>
        <begin position="297"/>
        <end position="473"/>
    </location>
</feature>
<keyword evidence="4" id="KW-0902">Two-component regulatory system</keyword>
<keyword evidence="7" id="KW-0067">ATP-binding</keyword>
<dbReference type="Pfam" id="PF00027">
    <property type="entry name" value="cNMP_binding"/>
    <property type="match status" value="1"/>
</dbReference>
<feature type="domain" description="Cyclic nucleotide-binding" evidence="5">
    <location>
        <begin position="14"/>
        <end position="117"/>
    </location>
</feature>
<dbReference type="SUPFAM" id="SSF51206">
    <property type="entry name" value="cAMP-binding domain-like"/>
    <property type="match status" value="1"/>
</dbReference>
<dbReference type="PRINTS" id="PR00344">
    <property type="entry name" value="BCTRLSENSOR"/>
</dbReference>
<evidence type="ECO:0000256" key="3">
    <source>
        <dbReference type="ARBA" id="ARBA00022777"/>
    </source>
</evidence>
<sequence>MTSIEPARLRELFLFADLTDEQLAWVAANSDVVSYRKGEVVSVEGEPAECFYVLLSGTLSMVRTVRGDEVEVTRSDQPGVYSGATQFYLGDQVDQEYGATVRAVTDAEFLALPAVDFAAKFRQWFPMAVHLLQGMFVGIRNADELVGQRERLLALGKLTAGLTHELNNPAAAAVRASETLRERFAGMRHKLGLLADGHFDGLQLHRLTKIQEKFIARMAAAPELTPIQVADLEDELGDWFDDHEVAGGWDLAPVFVAAGITTADLDELANVVDPGFLSPALRWLSYTVETENLLIEVKESTKRISALVGAAKQYSQLDRTPHQEIDLHEGIDATLVMLSGKIPEGVRIVKDYDKALPHVPAYAAELNQVWTNLLDNAVAAVHDHGDRTGTITVRTARDGDTALVEVIDTGPGVPPELKRRVFEPFFTTKGVGQGTGLGLDVSWRVVVNRHGGDLRVVSEPGDTHFQVRLPLRTGAPEVP</sequence>
<evidence type="ECO:0000313" key="7">
    <source>
        <dbReference type="EMBL" id="MFC4852319.1"/>
    </source>
</evidence>
<keyword evidence="8" id="KW-1185">Reference proteome</keyword>
<dbReference type="InterPro" id="IPR036890">
    <property type="entry name" value="HATPase_C_sf"/>
</dbReference>
<dbReference type="Proteomes" id="UP001595859">
    <property type="component" value="Unassembled WGS sequence"/>
</dbReference>
<evidence type="ECO:0000259" key="5">
    <source>
        <dbReference type="PROSITE" id="PS50042"/>
    </source>
</evidence>
<comment type="caution">
    <text evidence="7">The sequence shown here is derived from an EMBL/GenBank/DDBJ whole genome shotgun (WGS) entry which is preliminary data.</text>
</comment>
<dbReference type="EC" id="2.7.13.3" evidence="2"/>
<evidence type="ECO:0000259" key="6">
    <source>
        <dbReference type="PROSITE" id="PS50109"/>
    </source>
</evidence>
<keyword evidence="3" id="KW-0418">Kinase</keyword>
<dbReference type="InterPro" id="IPR000595">
    <property type="entry name" value="cNMP-bd_dom"/>
</dbReference>
<gene>
    <name evidence="7" type="ORF">ACFPCV_02305</name>
</gene>
<dbReference type="SMART" id="SM00387">
    <property type="entry name" value="HATPase_c"/>
    <property type="match status" value="1"/>
</dbReference>
<accession>A0ABV9RUJ3</accession>
<organism evidence="7 8">
    <name type="scientific">Actinophytocola glycyrrhizae</name>
    <dbReference type="NCBI Taxonomy" id="2044873"/>
    <lineage>
        <taxon>Bacteria</taxon>
        <taxon>Bacillati</taxon>
        <taxon>Actinomycetota</taxon>
        <taxon>Actinomycetes</taxon>
        <taxon>Pseudonocardiales</taxon>
        <taxon>Pseudonocardiaceae</taxon>
    </lineage>
</organism>
<evidence type="ECO:0000256" key="1">
    <source>
        <dbReference type="ARBA" id="ARBA00000085"/>
    </source>
</evidence>
<dbReference type="Pfam" id="PF02518">
    <property type="entry name" value="HATPase_c"/>
    <property type="match status" value="1"/>
</dbReference>
<dbReference type="Gene3D" id="2.60.120.10">
    <property type="entry name" value="Jelly Rolls"/>
    <property type="match status" value="1"/>
</dbReference>
<keyword evidence="3" id="KW-0808">Transferase</keyword>